<dbReference type="Pfam" id="PF03483">
    <property type="entry name" value="B3_4"/>
    <property type="match status" value="1"/>
</dbReference>
<dbReference type="Proteomes" id="UP000178450">
    <property type="component" value="Unassembled WGS sequence"/>
</dbReference>
<keyword evidence="8" id="KW-0648">Protein biosynthesis</keyword>
<comment type="caution">
    <text evidence="11">The sequence shown here is derived from an EMBL/GenBank/DDBJ whole genome shotgun (WGS) entry which is preliminary data.</text>
</comment>
<dbReference type="Gene3D" id="3.30.930.10">
    <property type="entry name" value="Bira Bifunctional Protein, Domain 2"/>
    <property type="match status" value="1"/>
</dbReference>
<dbReference type="InterPro" id="IPR045060">
    <property type="entry name" value="Phe-tRNA-ligase_IIc_bsu"/>
</dbReference>
<dbReference type="Gene3D" id="3.30.56.10">
    <property type="match status" value="2"/>
</dbReference>
<evidence type="ECO:0000256" key="3">
    <source>
        <dbReference type="ARBA" id="ARBA00022598"/>
    </source>
</evidence>
<dbReference type="AlphaFoldDB" id="A0A1F7KEM7"/>
<dbReference type="Pfam" id="PF17759">
    <property type="entry name" value="tRNA_synthFbeta"/>
    <property type="match status" value="1"/>
</dbReference>
<evidence type="ECO:0000256" key="6">
    <source>
        <dbReference type="ARBA" id="ARBA00022840"/>
    </source>
</evidence>
<keyword evidence="3" id="KW-0436">Ligase</keyword>
<dbReference type="SUPFAM" id="SSF55681">
    <property type="entry name" value="Class II aaRS and biotin synthetases"/>
    <property type="match status" value="1"/>
</dbReference>
<accession>A0A1F7KEM7</accession>
<dbReference type="PROSITE" id="PS51483">
    <property type="entry name" value="B5"/>
    <property type="match status" value="1"/>
</dbReference>
<dbReference type="SUPFAM" id="SSF56037">
    <property type="entry name" value="PheT/TilS domain"/>
    <property type="match status" value="1"/>
</dbReference>
<dbReference type="InterPro" id="IPR045864">
    <property type="entry name" value="aa-tRNA-synth_II/BPL/LPL"/>
</dbReference>
<evidence type="ECO:0000256" key="1">
    <source>
        <dbReference type="ARBA" id="ARBA00001946"/>
    </source>
</evidence>
<dbReference type="SUPFAM" id="SSF46955">
    <property type="entry name" value="Putative DNA-binding domain"/>
    <property type="match status" value="2"/>
</dbReference>
<dbReference type="PANTHER" id="PTHR10947:SF0">
    <property type="entry name" value="PHENYLALANINE--TRNA LIGASE BETA SUBUNIT"/>
    <property type="match status" value="1"/>
</dbReference>
<sequence>MNIRILDSWLREYLKTDAKPDEMASLLSLSGPSVEKLEPFGKDYAYDIEVTTNRIDSASVIGIAREAAVILKQHGYQAKFLPLKKIKHVFKAKTKLRLTVEDNSKLSRRILAVVMDQVRVDRSPQYVRDRLEQAGIRSQSNLIDVTNYVMLEVGHPCHVFDYDKIKTGKLVLRQAQDKENLVTLDGLNHALYKDDVVIDDGTGRVIDLPGIMGGQNSMVADDTKRIIFFIEMINPFIIRKTSMKHGIRTLAASYNENEPDVQTAELAFNRGISLFVQLAKAKIASPIIDINRTVAKSKLISIDLSDFATYMNLDISVAKVTSILKALGFNLKAKSKQTLTFSIPAYREKDINLKQDLIEEVARIYGYNNLGTNLPPFVFHSDPYLRNLTERFNKEKVIKEFLASLGFFELYNYSMISESLNQLFATKTKPIRMLNPMSQDLVCFRQTLLASLARAAVINSQQPRLKLFELAHVYLPRPKQLPLERPTLSLLSSNDYFELKGVLDSLFQMGHLTKLISYQSGTKQAYFDPKLSATIYLDNLYLGEIGVLNKSIAFKLGLKSVPAIAELDFGLLAKYFQFLTSIKAQSNQAPIVEDLTYQFDNKNHWQQITTLIKRKFKAVEKIELLDRYQQFYTMRIYSYTKDNKSILSLINQFLTKQLSLKIKTVKDGKNK</sequence>
<dbReference type="InterPro" id="IPR005146">
    <property type="entry name" value="B3/B4_tRNA-bd"/>
</dbReference>
<dbReference type="InterPro" id="IPR005147">
    <property type="entry name" value="tRNA_synthase_B5-dom"/>
</dbReference>
<dbReference type="GO" id="GO:0005524">
    <property type="term" value="F:ATP binding"/>
    <property type="evidence" value="ECO:0007669"/>
    <property type="project" value="UniProtKB-KW"/>
</dbReference>
<dbReference type="SMART" id="SM00873">
    <property type="entry name" value="B3_4"/>
    <property type="match status" value="1"/>
</dbReference>
<dbReference type="Pfam" id="PF03484">
    <property type="entry name" value="B5"/>
    <property type="match status" value="1"/>
</dbReference>
<name>A0A1F7KEM7_9BACT</name>
<dbReference type="InterPro" id="IPR020825">
    <property type="entry name" value="Phe-tRNA_synthase-like_B3/B4"/>
</dbReference>
<keyword evidence="4" id="KW-0479">Metal-binding</keyword>
<evidence type="ECO:0000259" key="10">
    <source>
        <dbReference type="PROSITE" id="PS51483"/>
    </source>
</evidence>
<evidence type="ECO:0000256" key="4">
    <source>
        <dbReference type="ARBA" id="ARBA00022723"/>
    </source>
</evidence>
<gene>
    <name evidence="11" type="ORF">A2209_02105</name>
</gene>
<evidence type="ECO:0000256" key="2">
    <source>
        <dbReference type="ARBA" id="ARBA00012814"/>
    </source>
</evidence>
<keyword evidence="9" id="KW-0030">Aminoacyl-tRNA synthetase</keyword>
<dbReference type="SMART" id="SM00874">
    <property type="entry name" value="B5"/>
    <property type="match status" value="1"/>
</dbReference>
<evidence type="ECO:0000256" key="7">
    <source>
        <dbReference type="ARBA" id="ARBA00022842"/>
    </source>
</evidence>
<keyword evidence="7" id="KW-0460">Magnesium</keyword>
<protein>
    <recommendedName>
        <fullName evidence="2">phenylalanine--tRNA ligase</fullName>
        <ecNumber evidence="2">6.1.1.20</ecNumber>
    </recommendedName>
</protein>
<organism evidence="11 12">
    <name type="scientific">Candidatus Roizmanbacteria bacterium RIFOXYA1_FULL_41_12</name>
    <dbReference type="NCBI Taxonomy" id="1802082"/>
    <lineage>
        <taxon>Bacteria</taxon>
        <taxon>Candidatus Roizmaniibacteriota</taxon>
    </lineage>
</organism>
<keyword evidence="5" id="KW-0547">Nucleotide-binding</keyword>
<evidence type="ECO:0000256" key="8">
    <source>
        <dbReference type="ARBA" id="ARBA00022917"/>
    </source>
</evidence>
<dbReference type="EC" id="6.1.1.20" evidence="2"/>
<dbReference type="PANTHER" id="PTHR10947">
    <property type="entry name" value="PHENYLALANYL-TRNA SYNTHETASE BETA CHAIN AND LEUCINE-RICH REPEAT-CONTAINING PROTEIN 47"/>
    <property type="match status" value="1"/>
</dbReference>
<keyword evidence="6" id="KW-0067">ATP-binding</keyword>
<proteinExistence type="predicted"/>
<dbReference type="GO" id="GO:0004826">
    <property type="term" value="F:phenylalanine-tRNA ligase activity"/>
    <property type="evidence" value="ECO:0007669"/>
    <property type="project" value="UniProtKB-EC"/>
</dbReference>
<dbReference type="GO" id="GO:0006432">
    <property type="term" value="P:phenylalanyl-tRNA aminoacylation"/>
    <property type="evidence" value="ECO:0007669"/>
    <property type="project" value="InterPro"/>
</dbReference>
<dbReference type="InterPro" id="IPR009061">
    <property type="entry name" value="DNA-bd_dom_put_sf"/>
</dbReference>
<dbReference type="GO" id="GO:0003723">
    <property type="term" value="F:RNA binding"/>
    <property type="evidence" value="ECO:0007669"/>
    <property type="project" value="InterPro"/>
</dbReference>
<evidence type="ECO:0000256" key="5">
    <source>
        <dbReference type="ARBA" id="ARBA00022741"/>
    </source>
</evidence>
<dbReference type="GO" id="GO:0000287">
    <property type="term" value="F:magnesium ion binding"/>
    <property type="evidence" value="ECO:0007669"/>
    <property type="project" value="InterPro"/>
</dbReference>
<evidence type="ECO:0000313" key="11">
    <source>
        <dbReference type="EMBL" id="OGK66319.1"/>
    </source>
</evidence>
<dbReference type="Gene3D" id="3.50.40.10">
    <property type="entry name" value="Phenylalanyl-trna Synthetase, Chain B, domain 3"/>
    <property type="match status" value="1"/>
</dbReference>
<dbReference type="EMBL" id="MGBG01000008">
    <property type="protein sequence ID" value="OGK66319.1"/>
    <property type="molecule type" value="Genomic_DNA"/>
</dbReference>
<dbReference type="GO" id="GO:0009328">
    <property type="term" value="C:phenylalanine-tRNA ligase complex"/>
    <property type="evidence" value="ECO:0007669"/>
    <property type="project" value="TreeGrafter"/>
</dbReference>
<dbReference type="InterPro" id="IPR041616">
    <property type="entry name" value="PheRS_beta_core"/>
</dbReference>
<reference evidence="11 12" key="1">
    <citation type="journal article" date="2016" name="Nat. Commun.">
        <title>Thousands of microbial genomes shed light on interconnected biogeochemical processes in an aquifer system.</title>
        <authorList>
            <person name="Anantharaman K."/>
            <person name="Brown C.T."/>
            <person name="Hug L.A."/>
            <person name="Sharon I."/>
            <person name="Castelle C.J."/>
            <person name="Probst A.J."/>
            <person name="Thomas B.C."/>
            <person name="Singh A."/>
            <person name="Wilkins M.J."/>
            <person name="Karaoz U."/>
            <person name="Brodie E.L."/>
            <person name="Williams K.H."/>
            <person name="Hubbard S.S."/>
            <person name="Banfield J.F."/>
        </authorList>
    </citation>
    <scope>NUCLEOTIDE SEQUENCE [LARGE SCALE GENOMIC DNA]</scope>
</reference>
<evidence type="ECO:0000313" key="12">
    <source>
        <dbReference type="Proteomes" id="UP000178450"/>
    </source>
</evidence>
<evidence type="ECO:0000256" key="9">
    <source>
        <dbReference type="ARBA" id="ARBA00023146"/>
    </source>
</evidence>
<comment type="cofactor">
    <cofactor evidence="1">
        <name>Mg(2+)</name>
        <dbReference type="ChEBI" id="CHEBI:18420"/>
    </cofactor>
</comment>
<feature type="domain" description="B5" evidence="10">
    <location>
        <begin position="295"/>
        <end position="372"/>
    </location>
</feature>